<dbReference type="GO" id="GO:0004252">
    <property type="term" value="F:serine-type endopeptidase activity"/>
    <property type="evidence" value="ECO:0007669"/>
    <property type="project" value="InterPro"/>
</dbReference>
<evidence type="ECO:0000313" key="9">
    <source>
        <dbReference type="Proteomes" id="UP000004671"/>
    </source>
</evidence>
<dbReference type="PaxDb" id="880073-Calab_3769"/>
<dbReference type="KEGG" id="caby:Cabys_2728"/>
<dbReference type="InParanoid" id="H1XPJ5"/>
<dbReference type="Gene3D" id="3.40.50.1820">
    <property type="entry name" value="alpha/beta hydrolase"/>
    <property type="match status" value="1"/>
</dbReference>
<dbReference type="InterPro" id="IPR051543">
    <property type="entry name" value="Serine_Peptidase_S9A"/>
</dbReference>
<dbReference type="SUPFAM" id="SSF53474">
    <property type="entry name" value="alpha/beta-Hydrolases"/>
    <property type="match status" value="1"/>
</dbReference>
<keyword evidence="2" id="KW-0645">Protease</keyword>
<evidence type="ECO:0000259" key="6">
    <source>
        <dbReference type="Pfam" id="PF02897"/>
    </source>
</evidence>
<dbReference type="Proteomes" id="UP000004671">
    <property type="component" value="Chromosome"/>
</dbReference>
<dbReference type="FunFam" id="3.40.50.1820:FF:000005">
    <property type="entry name" value="Prolyl endopeptidase"/>
    <property type="match status" value="1"/>
</dbReference>
<evidence type="ECO:0000256" key="2">
    <source>
        <dbReference type="ARBA" id="ARBA00022670"/>
    </source>
</evidence>
<dbReference type="AlphaFoldDB" id="H1XPJ5"/>
<dbReference type="EMBL" id="CP018099">
    <property type="protein sequence ID" value="APF19476.1"/>
    <property type="molecule type" value="Genomic_DNA"/>
</dbReference>
<evidence type="ECO:0000256" key="4">
    <source>
        <dbReference type="ARBA" id="ARBA00022825"/>
    </source>
</evidence>
<evidence type="ECO:0000313" key="7">
    <source>
        <dbReference type="EMBL" id="APF19476.1"/>
    </source>
</evidence>
<dbReference type="STRING" id="880073.Cabys_2728"/>
<dbReference type="PANTHER" id="PTHR11757:SF19">
    <property type="entry name" value="PROLYL ENDOPEPTIDASE-LIKE"/>
    <property type="match status" value="1"/>
</dbReference>
<dbReference type="PROSITE" id="PS51257">
    <property type="entry name" value="PROKAR_LIPOPROTEIN"/>
    <property type="match status" value="1"/>
</dbReference>
<dbReference type="InterPro" id="IPR001375">
    <property type="entry name" value="Peptidase_S9_cat"/>
</dbReference>
<dbReference type="InterPro" id="IPR002470">
    <property type="entry name" value="Peptidase_S9A"/>
</dbReference>
<feature type="domain" description="Peptidase S9A N-terminal" evidence="6">
    <location>
        <begin position="27"/>
        <end position="423"/>
    </location>
</feature>
<dbReference type="MEROPS" id="S09.010"/>
<organism evidence="8 9">
    <name type="scientific">Caldithrix abyssi DSM 13497</name>
    <dbReference type="NCBI Taxonomy" id="880073"/>
    <lineage>
        <taxon>Bacteria</taxon>
        <taxon>Pseudomonadati</taxon>
        <taxon>Calditrichota</taxon>
        <taxon>Calditrichia</taxon>
        <taxon>Calditrichales</taxon>
        <taxon>Calditrichaceae</taxon>
        <taxon>Caldithrix</taxon>
    </lineage>
</organism>
<dbReference type="PANTHER" id="PTHR11757">
    <property type="entry name" value="PROTEASE FAMILY S9A OLIGOPEPTIDASE"/>
    <property type="match status" value="1"/>
</dbReference>
<keyword evidence="9" id="KW-1185">Reference proteome</keyword>
<dbReference type="FunCoup" id="H1XPJ5">
    <property type="interactions" value="416"/>
</dbReference>
<feature type="domain" description="Peptidase S9 prolyl oligopeptidase catalytic" evidence="5">
    <location>
        <begin position="484"/>
        <end position="695"/>
    </location>
</feature>
<dbReference type="Gene3D" id="2.130.10.120">
    <property type="entry name" value="Prolyl oligopeptidase, N-terminal domain"/>
    <property type="match status" value="1"/>
</dbReference>
<dbReference type="eggNOG" id="COG1770">
    <property type="taxonomic scope" value="Bacteria"/>
</dbReference>
<dbReference type="InterPro" id="IPR023302">
    <property type="entry name" value="Pept_S9A_N"/>
</dbReference>
<dbReference type="Pfam" id="PF00326">
    <property type="entry name" value="Peptidase_S9"/>
    <property type="match status" value="1"/>
</dbReference>
<sequence length="702" mass="81427" precursor="true">MRLLILSLLVLTGSLIMSCQSEKIDPPIAERIAHRDTMFNDVRVDYYYWLRDRNNPKVIEYLKAENAYTEAMMAHTKSLQEKLYREMVGRIKETDLSVPVKKGDYFYYTRTEKGLQYPIHCRKKGSLEAEEEVILDENELARGHKYFNLGVFEVSPNHRFLAFSVDTTGSETYTIYIKDLKTGRLFEEKIENTYYTLAWANDNQTFFYTVLDAAKRPFKLFRHQLGRDAKEDVLVHHETDDKFFITVRRSKSGKFIFLNLSSQVTSEERFLKADQPLKPFKVFQPRQYKVEYSLAHQGDYFYILTNQDAINFKLMRTPLNKIKPAYWQEVIAHDPQVMLEQVEAFKDYLVVLLRDNGLKRIRVSDMKNNEIHFIEFEEPLYTVYLTGNAEYNSRTLRFNYQSLITPSSIYDYNLQTRERILKKKKEVLGGYDPANYQMERIWATAKDGVKVPISLVYKKGLKKDGTNPALLYGYGSYGISRDPYFSSNIFSLVDRGFVYAIGHIRGGGDLGRRWYEDGKLLKKKNTFTDFIACAEHLINEGYTSEDKLSIAGGSAGGLLMGAVTNMRPELFKAVIAHVPFVDVLNTMLDPTLPLTVIEYDEWGNPNEEKYYWYIKSYSPYDNVRAQNYPNMLVTAGLNDPRVSYWEPAKWVAKLRATKTDDNLLLLKTNMGAGHSGASGRYDYLKEVAFDYAFLIDRILDGK</sequence>
<evidence type="ECO:0000256" key="3">
    <source>
        <dbReference type="ARBA" id="ARBA00022801"/>
    </source>
</evidence>
<evidence type="ECO:0000256" key="1">
    <source>
        <dbReference type="ARBA" id="ARBA00005228"/>
    </source>
</evidence>
<dbReference type="EMBL" id="CM001402">
    <property type="protein sequence ID" value="EHO43366.1"/>
    <property type="molecule type" value="Genomic_DNA"/>
</dbReference>
<evidence type="ECO:0000259" key="5">
    <source>
        <dbReference type="Pfam" id="PF00326"/>
    </source>
</evidence>
<reference evidence="8 9" key="1">
    <citation type="submission" date="2011-09" db="EMBL/GenBank/DDBJ databases">
        <title>The permanent draft genome of Caldithrix abyssi DSM 13497.</title>
        <authorList>
            <consortium name="US DOE Joint Genome Institute (JGI-PGF)"/>
            <person name="Lucas S."/>
            <person name="Han J."/>
            <person name="Lapidus A."/>
            <person name="Bruce D."/>
            <person name="Goodwin L."/>
            <person name="Pitluck S."/>
            <person name="Peters L."/>
            <person name="Kyrpides N."/>
            <person name="Mavromatis K."/>
            <person name="Ivanova N."/>
            <person name="Mikhailova N."/>
            <person name="Chertkov O."/>
            <person name="Detter J.C."/>
            <person name="Tapia R."/>
            <person name="Han C."/>
            <person name="Land M."/>
            <person name="Hauser L."/>
            <person name="Markowitz V."/>
            <person name="Cheng J.-F."/>
            <person name="Hugenholtz P."/>
            <person name="Woyke T."/>
            <person name="Wu D."/>
            <person name="Spring S."/>
            <person name="Brambilla E."/>
            <person name="Klenk H.-P."/>
            <person name="Eisen J.A."/>
        </authorList>
    </citation>
    <scope>NUCLEOTIDE SEQUENCE [LARGE SCALE GENOMIC DNA]</scope>
    <source>
        <strain evidence="8 9">DSM 13497</strain>
    </source>
</reference>
<evidence type="ECO:0000313" key="8">
    <source>
        <dbReference type="EMBL" id="EHO43366.1"/>
    </source>
</evidence>
<name>H1XPJ5_CALAY</name>
<dbReference type="PRINTS" id="PR00862">
    <property type="entry name" value="PROLIGOPTASE"/>
</dbReference>
<dbReference type="RefSeq" id="WP_006930982.1">
    <property type="nucleotide sequence ID" value="NZ_CM001402.1"/>
</dbReference>
<keyword evidence="4" id="KW-0720">Serine protease</keyword>
<reference evidence="7 10" key="2">
    <citation type="submission" date="2016-11" db="EMBL/GenBank/DDBJ databases">
        <title>Genomic analysis of Caldithrix abyssi and proposal of a novel bacterial phylum Caldithrichaeota.</title>
        <authorList>
            <person name="Kublanov I."/>
            <person name="Sigalova O."/>
            <person name="Gavrilov S."/>
            <person name="Lebedinsky A."/>
            <person name="Ivanova N."/>
            <person name="Daum C."/>
            <person name="Reddy T."/>
            <person name="Klenk H.P."/>
            <person name="Goker M."/>
            <person name="Reva O."/>
            <person name="Miroshnichenko M."/>
            <person name="Kyprides N."/>
            <person name="Woyke T."/>
            <person name="Gelfand M."/>
        </authorList>
    </citation>
    <scope>NUCLEOTIDE SEQUENCE [LARGE SCALE GENOMIC DNA]</scope>
    <source>
        <strain evidence="7 10">LF13</strain>
    </source>
</reference>
<proteinExistence type="inferred from homology"/>
<accession>H1XPJ5</accession>
<dbReference type="InterPro" id="IPR029058">
    <property type="entry name" value="AB_hydrolase_fold"/>
</dbReference>
<keyword evidence="3" id="KW-0378">Hydrolase</keyword>
<dbReference type="SUPFAM" id="SSF50993">
    <property type="entry name" value="Peptidase/esterase 'gauge' domain"/>
    <property type="match status" value="1"/>
</dbReference>
<dbReference type="Pfam" id="PF02897">
    <property type="entry name" value="Peptidase_S9_N"/>
    <property type="match status" value="1"/>
</dbReference>
<dbReference type="Proteomes" id="UP000183868">
    <property type="component" value="Chromosome"/>
</dbReference>
<dbReference type="HOGENOM" id="CLU_011290_0_1_0"/>
<gene>
    <name evidence="7" type="ORF">Cabys_2728</name>
    <name evidence="8" type="ORF">Calab_3769</name>
</gene>
<comment type="similarity">
    <text evidence="1">Belongs to the peptidase S9A family.</text>
</comment>
<evidence type="ECO:0000313" key="10">
    <source>
        <dbReference type="Proteomes" id="UP000183868"/>
    </source>
</evidence>
<dbReference type="GO" id="GO:0006508">
    <property type="term" value="P:proteolysis"/>
    <property type="evidence" value="ECO:0007669"/>
    <property type="project" value="UniProtKB-KW"/>
</dbReference>
<protein>
    <submittedName>
        <fullName evidence="7">Oligopeptidase B Serine peptidase, MEROPS family S09A</fullName>
    </submittedName>
    <submittedName>
        <fullName evidence="8">Peptidase S9A prolyl oligopeptidase domain protein beta-propeller</fullName>
    </submittedName>
</protein>